<evidence type="ECO:0000256" key="1">
    <source>
        <dbReference type="SAM" id="MobiDB-lite"/>
    </source>
</evidence>
<gene>
    <name evidence="3" type="ORF">QO016_001434</name>
</gene>
<evidence type="ECO:0000313" key="3">
    <source>
        <dbReference type="EMBL" id="MDQ0441951.1"/>
    </source>
</evidence>
<dbReference type="RefSeq" id="WP_238249762.1">
    <property type="nucleotide sequence ID" value="NZ_BPQX01000033.1"/>
</dbReference>
<organism evidence="3 4">
    <name type="scientific">Methylobacterium persicinum</name>
    <dbReference type="NCBI Taxonomy" id="374426"/>
    <lineage>
        <taxon>Bacteria</taxon>
        <taxon>Pseudomonadati</taxon>
        <taxon>Pseudomonadota</taxon>
        <taxon>Alphaproteobacteria</taxon>
        <taxon>Hyphomicrobiales</taxon>
        <taxon>Methylobacteriaceae</taxon>
        <taxon>Methylobacterium</taxon>
    </lineage>
</organism>
<dbReference type="Pfam" id="PF18588">
    <property type="entry name" value="WcbI"/>
    <property type="match status" value="1"/>
</dbReference>
<comment type="caution">
    <text evidence="3">The sequence shown here is derived from an EMBL/GenBank/DDBJ whole genome shotgun (WGS) entry which is preliminary data.</text>
</comment>
<dbReference type="Proteomes" id="UP001236369">
    <property type="component" value="Unassembled WGS sequence"/>
</dbReference>
<feature type="domain" description="Polysaccharide biosynthesis enzyme WcbI" evidence="2">
    <location>
        <begin position="28"/>
        <end position="234"/>
    </location>
</feature>
<protein>
    <recommendedName>
        <fullName evidence="2">Polysaccharide biosynthesis enzyme WcbI domain-containing protein</fullName>
    </recommendedName>
</protein>
<sequence length="355" mass="39248">MPSLDPLRRAQYWLSLIGKPRKTRSPRLLVMGICQAGTVARAMRYLLPDAQVDFLSVFSVGRRYRRLSDLIARADRYDAVFTNIYLPPFRDGGSILDLRARPNVHVIPTIAFAAYHPDVVSIGRQDHATLRGLLSGPMGHSHSAVTLYAFLAGLSEAQALRLFSEPVFERLGYFEFWNEAVASLRRLGVEAGFDLDPHLARWARRGCFMHSINHPKLFVMTDIARGLLGKAGIPFESCDLDAFLPDDLGGMGSWPVYPEIAQHYGVPGSALFFKAETPRSGPARTMTRAAYVAAAYAYYGRRPREMLVSPRVQAWRADPATVEFLRAAAGPGLDAGQPLTRRQPLGAQQLAGHAS</sequence>
<accession>A0ABU0HHZ4</accession>
<evidence type="ECO:0000313" key="4">
    <source>
        <dbReference type="Proteomes" id="UP001236369"/>
    </source>
</evidence>
<dbReference type="InterPro" id="IPR041307">
    <property type="entry name" value="WcbI"/>
</dbReference>
<keyword evidence="4" id="KW-1185">Reference proteome</keyword>
<name>A0ABU0HHZ4_9HYPH</name>
<proteinExistence type="predicted"/>
<feature type="region of interest" description="Disordered" evidence="1">
    <location>
        <begin position="333"/>
        <end position="355"/>
    </location>
</feature>
<reference evidence="3 4" key="1">
    <citation type="submission" date="2023-07" db="EMBL/GenBank/DDBJ databases">
        <title>Genomic Encyclopedia of Type Strains, Phase IV (KMG-IV): sequencing the most valuable type-strain genomes for metagenomic binning, comparative biology and taxonomic classification.</title>
        <authorList>
            <person name="Goeker M."/>
        </authorList>
    </citation>
    <scope>NUCLEOTIDE SEQUENCE [LARGE SCALE GENOMIC DNA]</scope>
    <source>
        <strain evidence="3 4">DSM 19562</strain>
    </source>
</reference>
<evidence type="ECO:0000259" key="2">
    <source>
        <dbReference type="Pfam" id="PF18588"/>
    </source>
</evidence>
<dbReference type="EMBL" id="JAUSVV010000002">
    <property type="protein sequence ID" value="MDQ0441951.1"/>
    <property type="molecule type" value="Genomic_DNA"/>
</dbReference>